<accession>A0A1W0WYJ5</accession>
<keyword evidence="2" id="KW-1185">Reference proteome</keyword>
<name>A0A1W0WYJ5_HYPEX</name>
<dbReference type="Proteomes" id="UP000192578">
    <property type="component" value="Unassembled WGS sequence"/>
</dbReference>
<evidence type="ECO:0000313" key="1">
    <source>
        <dbReference type="EMBL" id="OQV20267.1"/>
    </source>
</evidence>
<dbReference type="OrthoDB" id="1661883at2759"/>
<protein>
    <submittedName>
        <fullName evidence="1">Uncharacterized protein</fullName>
    </submittedName>
</protein>
<dbReference type="EMBL" id="MTYJ01000032">
    <property type="protein sequence ID" value="OQV20267.1"/>
    <property type="molecule type" value="Genomic_DNA"/>
</dbReference>
<comment type="caution">
    <text evidence="1">The sequence shown here is derived from an EMBL/GenBank/DDBJ whole genome shotgun (WGS) entry which is preliminary data.</text>
</comment>
<gene>
    <name evidence="1" type="ORF">BV898_05818</name>
</gene>
<evidence type="ECO:0000313" key="2">
    <source>
        <dbReference type="Proteomes" id="UP000192578"/>
    </source>
</evidence>
<proteinExistence type="predicted"/>
<organism evidence="1 2">
    <name type="scientific">Hypsibius exemplaris</name>
    <name type="common">Freshwater tardigrade</name>
    <dbReference type="NCBI Taxonomy" id="2072580"/>
    <lineage>
        <taxon>Eukaryota</taxon>
        <taxon>Metazoa</taxon>
        <taxon>Ecdysozoa</taxon>
        <taxon>Tardigrada</taxon>
        <taxon>Eutardigrada</taxon>
        <taxon>Parachela</taxon>
        <taxon>Hypsibioidea</taxon>
        <taxon>Hypsibiidae</taxon>
        <taxon>Hypsibius</taxon>
    </lineage>
</organism>
<dbReference type="AlphaFoldDB" id="A0A1W0WYJ5"/>
<reference evidence="2" key="1">
    <citation type="submission" date="2017-01" db="EMBL/GenBank/DDBJ databases">
        <title>Comparative genomics of anhydrobiosis in the tardigrade Hypsibius dujardini.</title>
        <authorList>
            <person name="Yoshida Y."/>
            <person name="Koutsovoulos G."/>
            <person name="Laetsch D."/>
            <person name="Stevens L."/>
            <person name="Kumar S."/>
            <person name="Horikawa D."/>
            <person name="Ishino K."/>
            <person name="Komine S."/>
            <person name="Tomita M."/>
            <person name="Blaxter M."/>
            <person name="Arakawa K."/>
        </authorList>
    </citation>
    <scope>NUCLEOTIDE SEQUENCE [LARGE SCALE GENOMIC DNA]</scope>
    <source>
        <strain evidence="2">Z151</strain>
    </source>
</reference>
<sequence length="131" mass="14223">MLTSNRRGSRVANEAVTMFSLGGPIRQCRNGSARAQDITRRCGSGGLPIHYAARFGSLDVLRFFLQTPKLRVDEMLRSVDDEEATPAASGLRAVDTVAHCLCLRASDIVGMIHDFNVLNSGESFGSGTHRE</sequence>